<dbReference type="Proteomes" id="UP001213681">
    <property type="component" value="Unassembled WGS sequence"/>
</dbReference>
<dbReference type="AlphaFoldDB" id="A0AAD6G1F4"/>
<name>A0AAD6G1F4_9EURO</name>
<dbReference type="GeneID" id="81599741"/>
<protein>
    <submittedName>
        <fullName evidence="1">Uncharacterized protein</fullName>
    </submittedName>
</protein>
<keyword evidence="2" id="KW-1185">Reference proteome</keyword>
<dbReference type="EMBL" id="JAPVEA010000006">
    <property type="protein sequence ID" value="KAJ5449667.1"/>
    <property type="molecule type" value="Genomic_DNA"/>
</dbReference>
<evidence type="ECO:0000313" key="2">
    <source>
        <dbReference type="Proteomes" id="UP001213681"/>
    </source>
</evidence>
<sequence>MDTYIQTIGSLDDFDPQALAPKDLETTLSTLKQLLLKTEAAKLLLPAKETFFSRVALGRLSHLLNLVFRPDKRHEPKLAALRELDSVSLIICGLSLTQKAIEVMRKELFDILLEQAVVASQTTVKIIAKSDEINKVVLSSSADEDFLKSRFYRPYILQSS</sequence>
<comment type="caution">
    <text evidence="1">The sequence shown here is derived from an EMBL/GenBank/DDBJ whole genome shotgun (WGS) entry which is preliminary data.</text>
</comment>
<reference evidence="1" key="1">
    <citation type="submission" date="2022-12" db="EMBL/GenBank/DDBJ databases">
        <authorList>
            <person name="Petersen C."/>
        </authorList>
    </citation>
    <scope>NUCLEOTIDE SEQUENCE</scope>
    <source>
        <strain evidence="1">IBT 16125</strain>
    </source>
</reference>
<gene>
    <name evidence="1" type="ORF">N7458_006116</name>
</gene>
<accession>A0AAD6G1F4</accession>
<organism evidence="1 2">
    <name type="scientific">Penicillium daleae</name>
    <dbReference type="NCBI Taxonomy" id="63821"/>
    <lineage>
        <taxon>Eukaryota</taxon>
        <taxon>Fungi</taxon>
        <taxon>Dikarya</taxon>
        <taxon>Ascomycota</taxon>
        <taxon>Pezizomycotina</taxon>
        <taxon>Eurotiomycetes</taxon>
        <taxon>Eurotiomycetidae</taxon>
        <taxon>Eurotiales</taxon>
        <taxon>Aspergillaceae</taxon>
        <taxon>Penicillium</taxon>
    </lineage>
</organism>
<proteinExistence type="predicted"/>
<evidence type="ECO:0000313" key="1">
    <source>
        <dbReference type="EMBL" id="KAJ5449667.1"/>
    </source>
</evidence>
<reference evidence="1" key="2">
    <citation type="journal article" date="2023" name="IMA Fungus">
        <title>Comparative genomic study of the Penicillium genus elucidates a diverse pangenome and 15 lateral gene transfer events.</title>
        <authorList>
            <person name="Petersen C."/>
            <person name="Sorensen T."/>
            <person name="Nielsen M.R."/>
            <person name="Sondergaard T.E."/>
            <person name="Sorensen J.L."/>
            <person name="Fitzpatrick D.A."/>
            <person name="Frisvad J.C."/>
            <person name="Nielsen K.L."/>
        </authorList>
    </citation>
    <scope>NUCLEOTIDE SEQUENCE</scope>
    <source>
        <strain evidence="1">IBT 16125</strain>
    </source>
</reference>
<dbReference type="RefSeq" id="XP_056765202.1">
    <property type="nucleotide sequence ID" value="XM_056909498.1"/>
</dbReference>